<accession>A0A515D6U3</accession>
<evidence type="ECO:0000256" key="5">
    <source>
        <dbReference type="ARBA" id="ARBA00022692"/>
    </source>
</evidence>
<dbReference type="KEGG" id="rhf:EUB48_01615"/>
<dbReference type="Pfam" id="PF01925">
    <property type="entry name" value="TauE"/>
    <property type="match status" value="1"/>
</dbReference>
<evidence type="ECO:0000256" key="8">
    <source>
        <dbReference type="RuleBase" id="RU363041"/>
    </source>
</evidence>
<comment type="subcellular location">
    <subcellularLocation>
        <location evidence="1 8">Cell membrane</location>
        <topology evidence="1 8">Multi-pass membrane protein</topology>
    </subcellularLocation>
</comment>
<reference evidence="9 10" key="1">
    <citation type="submission" date="2019-01" db="EMBL/GenBank/DDBJ databases">
        <title>Genomic insights into a novel species Rhodoferax sp.</title>
        <authorList>
            <person name="Jin L."/>
        </authorList>
    </citation>
    <scope>NUCLEOTIDE SEQUENCE [LARGE SCALE GENOMIC DNA]</scope>
    <source>
        <strain evidence="9 10">CHu59-6-5</strain>
    </source>
</reference>
<feature type="transmembrane region" description="Helical" evidence="8">
    <location>
        <begin position="37"/>
        <end position="57"/>
    </location>
</feature>
<evidence type="ECO:0000256" key="1">
    <source>
        <dbReference type="ARBA" id="ARBA00004651"/>
    </source>
</evidence>
<sequence length="251" mass="26061">MLAHHDLSLLLLIALAGLYAGTQNTLAGGGSFITFPALLLAGLNPLAANITSTVALFPNQITSSLAGRRLAGGVEGMSLGKLFGLSVAGGIVGAVLLLETPATFFARLVPWLVLFATAVFAWGSFRKKSSDGGHAIPLKLLAAAQFLIGVYGGYFGGGIGFLMLAALTLAGQQVRMATATKNILAMAMNASAVVLFVFSSQVDWLAALALAIGGIGGAFVGNWLVHRLPEKLMRKLVVLVGIVLTIWLFLR</sequence>
<evidence type="ECO:0000256" key="4">
    <source>
        <dbReference type="ARBA" id="ARBA00022475"/>
    </source>
</evidence>
<keyword evidence="4 8" id="KW-1003">Cell membrane</keyword>
<dbReference type="InterPro" id="IPR002781">
    <property type="entry name" value="TM_pro_TauE-like"/>
</dbReference>
<dbReference type="InterPro" id="IPR052017">
    <property type="entry name" value="TSUP"/>
</dbReference>
<evidence type="ECO:0000313" key="9">
    <source>
        <dbReference type="EMBL" id="QDL36135.1"/>
    </source>
</evidence>
<feature type="transmembrane region" description="Helical" evidence="8">
    <location>
        <begin position="183"/>
        <end position="199"/>
    </location>
</feature>
<evidence type="ECO:0000256" key="7">
    <source>
        <dbReference type="ARBA" id="ARBA00023136"/>
    </source>
</evidence>
<keyword evidence="6 8" id="KW-1133">Transmembrane helix</keyword>
<keyword evidence="3" id="KW-0813">Transport</keyword>
<organism evidence="9 10">
    <name type="scientific">Rhodoferax sediminis</name>
    <dbReference type="NCBI Taxonomy" id="2509614"/>
    <lineage>
        <taxon>Bacteria</taxon>
        <taxon>Pseudomonadati</taxon>
        <taxon>Pseudomonadota</taxon>
        <taxon>Betaproteobacteria</taxon>
        <taxon>Burkholderiales</taxon>
        <taxon>Comamonadaceae</taxon>
        <taxon>Rhodoferax</taxon>
    </lineage>
</organism>
<protein>
    <recommendedName>
        <fullName evidence="8">Probable membrane transporter protein</fullName>
    </recommendedName>
</protein>
<gene>
    <name evidence="9" type="ORF">EUB48_01615</name>
</gene>
<evidence type="ECO:0000256" key="6">
    <source>
        <dbReference type="ARBA" id="ARBA00022989"/>
    </source>
</evidence>
<feature type="transmembrane region" description="Helical" evidence="8">
    <location>
        <begin position="78"/>
        <end position="98"/>
    </location>
</feature>
<dbReference type="Proteomes" id="UP000316798">
    <property type="component" value="Chromosome"/>
</dbReference>
<dbReference type="GO" id="GO:0005886">
    <property type="term" value="C:plasma membrane"/>
    <property type="evidence" value="ECO:0007669"/>
    <property type="project" value="UniProtKB-SubCell"/>
</dbReference>
<evidence type="ECO:0000256" key="3">
    <source>
        <dbReference type="ARBA" id="ARBA00022448"/>
    </source>
</evidence>
<evidence type="ECO:0000256" key="2">
    <source>
        <dbReference type="ARBA" id="ARBA00009142"/>
    </source>
</evidence>
<feature type="transmembrane region" description="Helical" evidence="8">
    <location>
        <begin position="205"/>
        <end position="225"/>
    </location>
</feature>
<evidence type="ECO:0000313" key="10">
    <source>
        <dbReference type="Proteomes" id="UP000316798"/>
    </source>
</evidence>
<dbReference type="PANTHER" id="PTHR30269">
    <property type="entry name" value="TRANSMEMBRANE PROTEIN YFCA"/>
    <property type="match status" value="1"/>
</dbReference>
<dbReference type="OrthoDB" id="9807082at2"/>
<dbReference type="PANTHER" id="PTHR30269:SF0">
    <property type="entry name" value="MEMBRANE TRANSPORTER PROTEIN YFCA-RELATED"/>
    <property type="match status" value="1"/>
</dbReference>
<keyword evidence="10" id="KW-1185">Reference proteome</keyword>
<dbReference type="RefSeq" id="WP_142817296.1">
    <property type="nucleotide sequence ID" value="NZ_CP035503.1"/>
</dbReference>
<feature type="transmembrane region" description="Helical" evidence="8">
    <location>
        <begin position="154"/>
        <end position="171"/>
    </location>
</feature>
<proteinExistence type="inferred from homology"/>
<keyword evidence="5 8" id="KW-0812">Transmembrane</keyword>
<keyword evidence="7 8" id="KW-0472">Membrane</keyword>
<dbReference type="EMBL" id="CP035503">
    <property type="protein sequence ID" value="QDL36135.1"/>
    <property type="molecule type" value="Genomic_DNA"/>
</dbReference>
<feature type="transmembrane region" description="Helical" evidence="8">
    <location>
        <begin position="232"/>
        <end position="250"/>
    </location>
</feature>
<feature type="transmembrane region" description="Helical" evidence="8">
    <location>
        <begin position="104"/>
        <end position="125"/>
    </location>
</feature>
<name>A0A515D6U3_9BURK</name>
<comment type="similarity">
    <text evidence="2 8">Belongs to the 4-toluene sulfonate uptake permease (TSUP) (TC 2.A.102) family.</text>
</comment>
<dbReference type="AlphaFoldDB" id="A0A515D6U3"/>